<evidence type="ECO:0000256" key="1">
    <source>
        <dbReference type="ARBA" id="ARBA00009981"/>
    </source>
</evidence>
<dbReference type="InterPro" id="IPR006442">
    <property type="entry name" value="Antitoxin_Phd/YefM"/>
</dbReference>
<evidence type="ECO:0000256" key="2">
    <source>
        <dbReference type="RuleBase" id="RU362080"/>
    </source>
</evidence>
<organism evidence="3">
    <name type="scientific">Paraconexibacter sp. AEG42_29</name>
    <dbReference type="NCBI Taxonomy" id="2997339"/>
    <lineage>
        <taxon>Bacteria</taxon>
        <taxon>Bacillati</taxon>
        <taxon>Actinomycetota</taxon>
        <taxon>Thermoleophilia</taxon>
        <taxon>Solirubrobacterales</taxon>
        <taxon>Paraconexibacteraceae</taxon>
        <taxon>Paraconexibacter</taxon>
    </lineage>
</organism>
<dbReference type="KEGG" id="parq:DSM112329_02814"/>
<dbReference type="PANTHER" id="PTHR35377:SF5">
    <property type="entry name" value="ANTITOXIN VAPB46"/>
    <property type="match status" value="1"/>
</dbReference>
<accession>A0AAU7AWE4</accession>
<comment type="similarity">
    <text evidence="1 2">Belongs to the phD/YefM antitoxin family.</text>
</comment>
<comment type="function">
    <text evidence="2">Antitoxin component of a type II toxin-antitoxin (TA) system.</text>
</comment>
<protein>
    <recommendedName>
        <fullName evidence="2">Antitoxin</fullName>
    </recommendedName>
</protein>
<dbReference type="RefSeq" id="WP_354697183.1">
    <property type="nucleotide sequence ID" value="NZ_CP114014.1"/>
</dbReference>
<evidence type="ECO:0000313" key="4">
    <source>
        <dbReference type="EMBL" id="XAY06013.1"/>
    </source>
</evidence>
<dbReference type="GO" id="GO:0097351">
    <property type="term" value="F:toxin sequestering activity"/>
    <property type="evidence" value="ECO:0007669"/>
    <property type="project" value="TreeGrafter"/>
</dbReference>
<dbReference type="EMBL" id="CP114014">
    <property type="protein sequence ID" value="XAY06013.1"/>
    <property type="molecule type" value="Genomic_DNA"/>
</dbReference>
<evidence type="ECO:0000313" key="3">
    <source>
        <dbReference type="EMBL" id="XAY05953.1"/>
    </source>
</evidence>
<gene>
    <name evidence="3" type="primary">vapB5_1</name>
    <name evidence="4" type="synonym">vapB5_2</name>
    <name evidence="3" type="ORF">DSM112329_02814</name>
    <name evidence="4" type="ORF">DSM112329_02874</name>
</gene>
<sequence length="86" mass="9427">MTEIAARELRNQTADVLRRVEAGEQVIITSRGRPVAELIPVRAARRTPIGRTELVRRLGVAQADPGLRDDLATLAGDTTDDLDPIR</sequence>
<dbReference type="EMBL" id="CP114014">
    <property type="protein sequence ID" value="XAY05953.1"/>
    <property type="molecule type" value="Genomic_DNA"/>
</dbReference>
<proteinExistence type="inferred from homology"/>
<reference evidence="3" key="1">
    <citation type="submission" date="2022-12" db="EMBL/GenBank/DDBJ databases">
        <title>Paraconexibacter alkalitolerans sp. nov. and Baekduia alba sp. nov., isolated from soil and emended description of the genera Paraconexibacter (Chun et al., 2020) and Baekduia (An et al., 2020).</title>
        <authorList>
            <person name="Vieira S."/>
            <person name="Huber K.J."/>
            <person name="Geppert A."/>
            <person name="Wolf J."/>
            <person name="Neumann-Schaal M."/>
            <person name="Muesken M."/>
            <person name="Overmann J."/>
        </authorList>
    </citation>
    <scope>NUCLEOTIDE SEQUENCE</scope>
    <source>
        <strain evidence="3">AEG42_29</strain>
    </source>
</reference>
<dbReference type="Gene3D" id="3.40.1620.10">
    <property type="entry name" value="YefM-like domain"/>
    <property type="match status" value="1"/>
</dbReference>
<dbReference type="SUPFAM" id="SSF143120">
    <property type="entry name" value="YefM-like"/>
    <property type="match status" value="1"/>
</dbReference>
<dbReference type="AlphaFoldDB" id="A0AAU7AWE4"/>
<dbReference type="InterPro" id="IPR036165">
    <property type="entry name" value="YefM-like_sf"/>
</dbReference>
<dbReference type="Pfam" id="PF02604">
    <property type="entry name" value="PhdYeFM_antitox"/>
    <property type="match status" value="1"/>
</dbReference>
<name>A0AAU7AWE4_9ACTN</name>
<dbReference type="NCBIfam" id="TIGR01552">
    <property type="entry name" value="phd_fam"/>
    <property type="match status" value="1"/>
</dbReference>
<dbReference type="InterPro" id="IPR051416">
    <property type="entry name" value="phD-YefM_TA_antitoxins"/>
</dbReference>
<dbReference type="FunFam" id="3.40.1620.10:FF:000002">
    <property type="entry name" value="Antitoxin"/>
    <property type="match status" value="1"/>
</dbReference>
<dbReference type="KEGG" id="parq:DSM112329_02874"/>
<dbReference type="PANTHER" id="PTHR35377">
    <property type="entry name" value="ANTITOXIN VAPB49-RELATED-RELATED"/>
    <property type="match status" value="1"/>
</dbReference>